<dbReference type="AlphaFoldDB" id="A0A839HM88"/>
<dbReference type="EMBL" id="JABVCQ010000126">
    <property type="protein sequence ID" value="MBB1127477.1"/>
    <property type="molecule type" value="Genomic_DNA"/>
</dbReference>
<accession>A0A839HM88</accession>
<keyword evidence="2" id="KW-0489">Methyltransferase</keyword>
<evidence type="ECO:0000313" key="2">
    <source>
        <dbReference type="EMBL" id="MBB1127477.1"/>
    </source>
</evidence>
<name>A0A839HM88_9GAMM</name>
<dbReference type="GO" id="GO:0032259">
    <property type="term" value="P:methylation"/>
    <property type="evidence" value="ECO:0007669"/>
    <property type="project" value="UniProtKB-KW"/>
</dbReference>
<evidence type="ECO:0000313" key="3">
    <source>
        <dbReference type="Proteomes" id="UP000548632"/>
    </source>
</evidence>
<reference evidence="2 3" key="1">
    <citation type="journal article" date="2020" name="Arch. Microbiol.">
        <title>The genome sequence of the giant phototrophic gammaproteobacterium Thiospirillum jenense gives insight into its physiological properties and phylogenetic relationships.</title>
        <authorList>
            <person name="Imhoff J.F."/>
            <person name="Meyer T.E."/>
            <person name="Kyndt J.A."/>
        </authorList>
    </citation>
    <scope>NUCLEOTIDE SEQUENCE [LARGE SCALE GENOMIC DNA]</scope>
    <source>
        <strain evidence="2 3">DSM 216</strain>
    </source>
</reference>
<keyword evidence="3" id="KW-1185">Reference proteome</keyword>
<dbReference type="GO" id="GO:0008168">
    <property type="term" value="F:methyltransferase activity"/>
    <property type="evidence" value="ECO:0007669"/>
    <property type="project" value="UniProtKB-KW"/>
</dbReference>
<dbReference type="RefSeq" id="WP_202985597.1">
    <property type="nucleotide sequence ID" value="NZ_JABVCQ010000126.1"/>
</dbReference>
<organism evidence="2 3">
    <name type="scientific">Thiospirillum jenense</name>
    <dbReference type="NCBI Taxonomy" id="1653858"/>
    <lineage>
        <taxon>Bacteria</taxon>
        <taxon>Pseudomonadati</taxon>
        <taxon>Pseudomonadota</taxon>
        <taxon>Gammaproteobacteria</taxon>
        <taxon>Chromatiales</taxon>
        <taxon>Chromatiaceae</taxon>
        <taxon>Thiospirillum</taxon>
    </lineage>
</organism>
<gene>
    <name evidence="2" type="ORF">HUK38_14840</name>
</gene>
<feature type="non-terminal residue" evidence="2">
    <location>
        <position position="1"/>
    </location>
</feature>
<feature type="compositionally biased region" description="Low complexity" evidence="1">
    <location>
        <begin position="100"/>
        <end position="112"/>
    </location>
</feature>
<evidence type="ECO:0000256" key="1">
    <source>
        <dbReference type="SAM" id="MobiDB-lite"/>
    </source>
</evidence>
<comment type="caution">
    <text evidence="2">The sequence shown here is derived from an EMBL/GenBank/DDBJ whole genome shotgun (WGS) entry which is preliminary data.</text>
</comment>
<feature type="region of interest" description="Disordered" evidence="1">
    <location>
        <begin position="97"/>
        <end position="121"/>
    </location>
</feature>
<dbReference type="Proteomes" id="UP000548632">
    <property type="component" value="Unassembled WGS sequence"/>
</dbReference>
<protein>
    <submittedName>
        <fullName evidence="2">DNA methyltransferase</fullName>
    </submittedName>
</protein>
<proteinExistence type="predicted"/>
<feature type="non-terminal residue" evidence="2">
    <location>
        <position position="121"/>
    </location>
</feature>
<keyword evidence="2" id="KW-0808">Transferase</keyword>
<sequence>SDKQALKRKFAGEIHANEIAILPYYIGCLNIEQTYYEATDQWCEFTGACFVNTLANWQMGLIQHGEVNDLLGSITEENHRRTMTQKQRVIPVIMGNPPYNANQKNANDNNQNMIEKTADAR</sequence>